<evidence type="ECO:0000256" key="2">
    <source>
        <dbReference type="ARBA" id="ARBA00005791"/>
    </source>
</evidence>
<evidence type="ECO:0000313" key="10">
    <source>
        <dbReference type="EMBL" id="MEK8046671.1"/>
    </source>
</evidence>
<dbReference type="Pfam" id="PF01323">
    <property type="entry name" value="DSBA"/>
    <property type="match status" value="1"/>
</dbReference>
<protein>
    <recommendedName>
        <fullName evidence="7">Thiol:disulfide interchange protein</fullName>
    </recommendedName>
</protein>
<dbReference type="InterPro" id="IPR023205">
    <property type="entry name" value="DsbA/DsbL"/>
</dbReference>
<dbReference type="InterPro" id="IPR050824">
    <property type="entry name" value="Thiol_disulfide_DsbA"/>
</dbReference>
<dbReference type="PANTHER" id="PTHR35891">
    <property type="entry name" value="THIOL:DISULFIDE INTERCHANGE PROTEIN DSBA"/>
    <property type="match status" value="1"/>
</dbReference>
<sequence length="214" mass="22978">MNRRDFSALSLAASAAIGLPQAARAQGAPAEGAQYTRLAQPVPVAASGKIDVAEFFWYGCPHCNALEPEFDAWARKQPADVQVRRVPVGFTPSHEFHQKLFYALEALGLLDSLHRKVFNAIHVERKRLNTEADVLAFAAANGVDGAKLVETMKSFSVIGKARQAKQLTEAWRLDGVPAIGVQGKFLTSAALTGSHAAALAVTDYLVAQARKARG</sequence>
<feature type="chain" id="PRO_5046081287" description="Thiol:disulfide interchange protein" evidence="8">
    <location>
        <begin position="26"/>
        <end position="214"/>
    </location>
</feature>
<evidence type="ECO:0000256" key="4">
    <source>
        <dbReference type="ARBA" id="ARBA00022764"/>
    </source>
</evidence>
<dbReference type="EMBL" id="JBBUTI010000006">
    <property type="protein sequence ID" value="MEK8046671.1"/>
    <property type="molecule type" value="Genomic_DNA"/>
</dbReference>
<dbReference type="Proteomes" id="UP001379945">
    <property type="component" value="Unassembled WGS sequence"/>
</dbReference>
<comment type="subcellular location">
    <subcellularLocation>
        <location evidence="1 7">Periplasm</location>
    </subcellularLocation>
</comment>
<dbReference type="PIRSF" id="PIRSF001488">
    <property type="entry name" value="Tdi_protein"/>
    <property type="match status" value="1"/>
</dbReference>
<dbReference type="SUPFAM" id="SSF52833">
    <property type="entry name" value="Thioredoxin-like"/>
    <property type="match status" value="1"/>
</dbReference>
<comment type="similarity">
    <text evidence="2">Belongs to the thioredoxin family. DsbA subfamily.</text>
</comment>
<evidence type="ECO:0000313" key="11">
    <source>
        <dbReference type="Proteomes" id="UP001379945"/>
    </source>
</evidence>
<dbReference type="InterPro" id="IPR001853">
    <property type="entry name" value="DSBA-like_thioredoxin_dom"/>
</dbReference>
<proteinExistence type="inferred from homology"/>
<evidence type="ECO:0000256" key="7">
    <source>
        <dbReference type="PIRNR" id="PIRNR001488"/>
    </source>
</evidence>
<dbReference type="PANTHER" id="PTHR35891:SF3">
    <property type="entry name" value="THIOL:DISULFIDE INTERCHANGE PROTEIN DSBL"/>
    <property type="match status" value="1"/>
</dbReference>
<gene>
    <name evidence="10" type="ORF">AACH00_09955</name>
</gene>
<dbReference type="PROSITE" id="PS51352">
    <property type="entry name" value="THIOREDOXIN_2"/>
    <property type="match status" value="1"/>
</dbReference>
<name>A0ABU9C4X4_9BURK</name>
<keyword evidence="3 8" id="KW-0732">Signal</keyword>
<comment type="caution">
    <text evidence="10">The sequence shown here is derived from an EMBL/GenBank/DDBJ whole genome shotgun (WGS) entry which is preliminary data.</text>
</comment>
<dbReference type="RefSeq" id="WP_341398969.1">
    <property type="nucleotide sequence ID" value="NZ_JBBUTI010000006.1"/>
</dbReference>
<evidence type="ECO:0000259" key="9">
    <source>
        <dbReference type="PROSITE" id="PS51352"/>
    </source>
</evidence>
<dbReference type="InterPro" id="IPR013766">
    <property type="entry name" value="Thioredoxin_domain"/>
</dbReference>
<reference evidence="10 11" key="1">
    <citation type="submission" date="2024-04" db="EMBL/GenBank/DDBJ databases">
        <title>Novel species of the genus Ideonella isolated from streams.</title>
        <authorList>
            <person name="Lu H."/>
        </authorList>
    </citation>
    <scope>NUCLEOTIDE SEQUENCE [LARGE SCALE GENOMIC DNA]</scope>
    <source>
        <strain evidence="10 11">LYT19W</strain>
    </source>
</reference>
<dbReference type="PROSITE" id="PS00194">
    <property type="entry name" value="THIOREDOXIN_1"/>
    <property type="match status" value="1"/>
</dbReference>
<dbReference type="InterPro" id="IPR017937">
    <property type="entry name" value="Thioredoxin_CS"/>
</dbReference>
<evidence type="ECO:0000256" key="5">
    <source>
        <dbReference type="ARBA" id="ARBA00023157"/>
    </source>
</evidence>
<evidence type="ECO:0000256" key="1">
    <source>
        <dbReference type="ARBA" id="ARBA00004418"/>
    </source>
</evidence>
<dbReference type="Gene3D" id="3.40.30.10">
    <property type="entry name" value="Glutaredoxin"/>
    <property type="match status" value="1"/>
</dbReference>
<organism evidence="10 11">
    <name type="scientific">Ideonella margarita</name>
    <dbReference type="NCBI Taxonomy" id="2984191"/>
    <lineage>
        <taxon>Bacteria</taxon>
        <taxon>Pseudomonadati</taxon>
        <taxon>Pseudomonadota</taxon>
        <taxon>Betaproteobacteria</taxon>
        <taxon>Burkholderiales</taxon>
        <taxon>Sphaerotilaceae</taxon>
        <taxon>Ideonella</taxon>
    </lineage>
</organism>
<accession>A0ABU9C4X4</accession>
<evidence type="ECO:0000256" key="3">
    <source>
        <dbReference type="ARBA" id="ARBA00022729"/>
    </source>
</evidence>
<feature type="signal peptide" evidence="8">
    <location>
        <begin position="1"/>
        <end position="25"/>
    </location>
</feature>
<keyword evidence="6" id="KW-0676">Redox-active center</keyword>
<dbReference type="InterPro" id="IPR036249">
    <property type="entry name" value="Thioredoxin-like_sf"/>
</dbReference>
<evidence type="ECO:0000256" key="6">
    <source>
        <dbReference type="ARBA" id="ARBA00023284"/>
    </source>
</evidence>
<keyword evidence="4 7" id="KW-0574">Periplasm</keyword>
<evidence type="ECO:0000256" key="8">
    <source>
        <dbReference type="SAM" id="SignalP"/>
    </source>
</evidence>
<feature type="domain" description="Thioredoxin" evidence="9">
    <location>
        <begin position="15"/>
        <end position="154"/>
    </location>
</feature>
<dbReference type="CDD" id="cd03019">
    <property type="entry name" value="DsbA_DsbA"/>
    <property type="match status" value="1"/>
</dbReference>
<keyword evidence="5 7" id="KW-1015">Disulfide bond</keyword>
<keyword evidence="11" id="KW-1185">Reference proteome</keyword>